<evidence type="ECO:0000256" key="11">
    <source>
        <dbReference type="ARBA" id="ARBA00045497"/>
    </source>
</evidence>
<dbReference type="GO" id="GO:0000287">
    <property type="term" value="F:magnesium ion binding"/>
    <property type="evidence" value="ECO:0007669"/>
    <property type="project" value="TreeGrafter"/>
</dbReference>
<sequence>MSLVDIAVYLDGVRVPGAGTLPEAAAQARELGGFVWLGLLNPSDAEVQQLGEVFGLHPLALEDVSQGHQRPKLERYDDSTFLVLRPARYLPDTELVEFGELHVFIGPNFIVSIRLAEHPKLSGMRQDLEQQPEVLRLGPPAVLHALLDRVVDDYEPVVRGIEKAVDEIEDELFDGSGSRRQLARRIYLLSREVITFQRAARPLLEAIKDPHQVEAAGLTQVELRRYLRDVVDHLIPICDRIDNYRQLLQNALTVHLSLATQAREEEMAQMTQTSIEQSEAMKKISSWAAIIFAPTLISGIYGMNFATMPELDWGIGYPLAMLAMGGFAVTLYVIFKRKNWL</sequence>
<dbReference type="AlphaFoldDB" id="A0A940PP49"/>
<evidence type="ECO:0000256" key="7">
    <source>
        <dbReference type="ARBA" id="ARBA00022989"/>
    </source>
</evidence>
<keyword evidence="14" id="KW-1185">Reference proteome</keyword>
<evidence type="ECO:0000256" key="4">
    <source>
        <dbReference type="ARBA" id="ARBA00022475"/>
    </source>
</evidence>
<evidence type="ECO:0000256" key="10">
    <source>
        <dbReference type="ARBA" id="ARBA00034269"/>
    </source>
</evidence>
<accession>A0A940PP49</accession>
<evidence type="ECO:0000256" key="9">
    <source>
        <dbReference type="ARBA" id="ARBA00023136"/>
    </source>
</evidence>
<keyword evidence="3" id="KW-0813">Transport</keyword>
<comment type="similarity">
    <text evidence="2">Belongs to the CorA metal ion transporter (MIT) (TC 1.A.35) family.</text>
</comment>
<name>A0A940PP49_9MICO</name>
<keyword evidence="8" id="KW-0406">Ion transport</keyword>
<evidence type="ECO:0000256" key="12">
    <source>
        <dbReference type="SAM" id="Phobius"/>
    </source>
</evidence>
<keyword evidence="5 12" id="KW-0812">Transmembrane</keyword>
<feature type="transmembrane region" description="Helical" evidence="12">
    <location>
        <begin position="315"/>
        <end position="335"/>
    </location>
</feature>
<evidence type="ECO:0000256" key="3">
    <source>
        <dbReference type="ARBA" id="ARBA00022448"/>
    </source>
</evidence>
<keyword evidence="7 12" id="KW-1133">Transmembrane helix</keyword>
<organism evidence="13 14">
    <name type="scientific">Leucobacter exalbidus</name>
    <dbReference type="NCBI Taxonomy" id="662960"/>
    <lineage>
        <taxon>Bacteria</taxon>
        <taxon>Bacillati</taxon>
        <taxon>Actinomycetota</taxon>
        <taxon>Actinomycetes</taxon>
        <taxon>Micrococcales</taxon>
        <taxon>Microbacteriaceae</taxon>
        <taxon>Leucobacter</taxon>
    </lineage>
</organism>
<comment type="subcellular location">
    <subcellularLocation>
        <location evidence="1">Cell membrane</location>
        <topology evidence="1">Multi-pass membrane protein</topology>
    </subcellularLocation>
</comment>
<dbReference type="InterPro" id="IPR045863">
    <property type="entry name" value="CorA_TM1_TM2"/>
</dbReference>
<comment type="catalytic activity">
    <reaction evidence="10">
        <text>Mg(2+)(in) = Mg(2+)(out)</text>
        <dbReference type="Rhea" id="RHEA:29827"/>
        <dbReference type="ChEBI" id="CHEBI:18420"/>
    </reaction>
</comment>
<evidence type="ECO:0000256" key="5">
    <source>
        <dbReference type="ARBA" id="ARBA00022692"/>
    </source>
</evidence>
<dbReference type="GO" id="GO:0015095">
    <property type="term" value="F:magnesium ion transmembrane transporter activity"/>
    <property type="evidence" value="ECO:0007669"/>
    <property type="project" value="TreeGrafter"/>
</dbReference>
<gene>
    <name evidence="13" type="ORF">JOF28_001852</name>
</gene>
<feature type="transmembrane region" description="Helical" evidence="12">
    <location>
        <begin position="284"/>
        <end position="303"/>
    </location>
</feature>
<dbReference type="GO" id="GO:0005886">
    <property type="term" value="C:plasma membrane"/>
    <property type="evidence" value="ECO:0007669"/>
    <property type="project" value="UniProtKB-SubCell"/>
</dbReference>
<dbReference type="GO" id="GO:0015087">
    <property type="term" value="F:cobalt ion transmembrane transporter activity"/>
    <property type="evidence" value="ECO:0007669"/>
    <property type="project" value="TreeGrafter"/>
</dbReference>
<keyword evidence="4" id="KW-1003">Cell membrane</keyword>
<reference evidence="13" key="1">
    <citation type="submission" date="2021-02" db="EMBL/GenBank/DDBJ databases">
        <title>Sequencing the genomes of 1000 actinobacteria strains.</title>
        <authorList>
            <person name="Klenk H.-P."/>
        </authorList>
    </citation>
    <scope>NUCLEOTIDE SEQUENCE</scope>
    <source>
        <strain evidence="13">DSM 22850</strain>
    </source>
</reference>
<dbReference type="GO" id="GO:0050897">
    <property type="term" value="F:cobalt ion binding"/>
    <property type="evidence" value="ECO:0007669"/>
    <property type="project" value="TreeGrafter"/>
</dbReference>
<evidence type="ECO:0000256" key="6">
    <source>
        <dbReference type="ARBA" id="ARBA00022842"/>
    </source>
</evidence>
<proteinExistence type="inferred from homology"/>
<dbReference type="SUPFAM" id="SSF144083">
    <property type="entry name" value="Magnesium transport protein CorA, transmembrane region"/>
    <property type="match status" value="1"/>
</dbReference>
<dbReference type="PANTHER" id="PTHR46494">
    <property type="entry name" value="CORA FAMILY METAL ION TRANSPORTER (EUROFUNG)"/>
    <property type="match status" value="1"/>
</dbReference>
<comment type="function">
    <text evidence="11">Mediates influx of magnesium ions. Alternates between open and closed states. Activated by low cytoplasmic Mg(2+) levels. Inactive when cytoplasmic Mg(2+) levels are high.</text>
</comment>
<dbReference type="CDD" id="cd12830">
    <property type="entry name" value="MtCorA-like"/>
    <property type="match status" value="1"/>
</dbReference>
<dbReference type="FunFam" id="1.20.58.340:FF:000004">
    <property type="entry name" value="Magnesium transport protein CorA"/>
    <property type="match status" value="1"/>
</dbReference>
<evidence type="ECO:0000313" key="13">
    <source>
        <dbReference type="EMBL" id="MBP1326620.1"/>
    </source>
</evidence>
<dbReference type="InterPro" id="IPR045861">
    <property type="entry name" value="CorA_cytoplasmic_dom"/>
</dbReference>
<dbReference type="EMBL" id="JAFIDA010000001">
    <property type="protein sequence ID" value="MBP1326620.1"/>
    <property type="molecule type" value="Genomic_DNA"/>
</dbReference>
<dbReference type="SUPFAM" id="SSF143865">
    <property type="entry name" value="CorA soluble domain-like"/>
    <property type="match status" value="1"/>
</dbReference>
<dbReference type="Pfam" id="PF01544">
    <property type="entry name" value="CorA"/>
    <property type="match status" value="1"/>
</dbReference>
<dbReference type="InterPro" id="IPR002523">
    <property type="entry name" value="MgTranspt_CorA/ZnTranspt_ZntB"/>
</dbReference>
<comment type="caution">
    <text evidence="13">The sequence shown here is derived from an EMBL/GenBank/DDBJ whole genome shotgun (WGS) entry which is preliminary data.</text>
</comment>
<dbReference type="Gene3D" id="1.20.58.340">
    <property type="entry name" value="Magnesium transport protein CorA, transmembrane region"/>
    <property type="match status" value="2"/>
</dbReference>
<dbReference type="PANTHER" id="PTHR46494:SF1">
    <property type="entry name" value="CORA FAMILY METAL ION TRANSPORTER (EUROFUNG)"/>
    <property type="match status" value="1"/>
</dbReference>
<keyword evidence="6" id="KW-0460">Magnesium</keyword>
<dbReference type="Proteomes" id="UP000675163">
    <property type="component" value="Unassembled WGS sequence"/>
</dbReference>
<dbReference type="Gene3D" id="3.30.460.20">
    <property type="entry name" value="CorA soluble domain-like"/>
    <property type="match status" value="1"/>
</dbReference>
<evidence type="ECO:0000313" key="14">
    <source>
        <dbReference type="Proteomes" id="UP000675163"/>
    </source>
</evidence>
<evidence type="ECO:0000256" key="8">
    <source>
        <dbReference type="ARBA" id="ARBA00023065"/>
    </source>
</evidence>
<evidence type="ECO:0000256" key="2">
    <source>
        <dbReference type="ARBA" id="ARBA00009765"/>
    </source>
</evidence>
<keyword evidence="9 12" id="KW-0472">Membrane</keyword>
<evidence type="ECO:0000256" key="1">
    <source>
        <dbReference type="ARBA" id="ARBA00004651"/>
    </source>
</evidence>
<protein>
    <submittedName>
        <fullName evidence="13">Magnesium transporter</fullName>
    </submittedName>
</protein>
<dbReference type="RefSeq" id="WP_209705497.1">
    <property type="nucleotide sequence ID" value="NZ_JAFIDA010000001.1"/>
</dbReference>